<protein>
    <submittedName>
        <fullName evidence="2">Uncharacterized protein</fullName>
    </submittedName>
</protein>
<comment type="caution">
    <text evidence="2">The sequence shown here is derived from an EMBL/GenBank/DDBJ whole genome shotgun (WGS) entry which is preliminary data.</text>
</comment>
<dbReference type="Proteomes" id="UP000799772">
    <property type="component" value="Unassembled WGS sequence"/>
</dbReference>
<gene>
    <name evidence="2" type="ORF">NA57DRAFT_60881</name>
</gene>
<dbReference type="InterPro" id="IPR015943">
    <property type="entry name" value="WD40/YVTN_repeat-like_dom_sf"/>
</dbReference>
<proteinExistence type="predicted"/>
<feature type="region of interest" description="Disordered" evidence="1">
    <location>
        <begin position="493"/>
        <end position="572"/>
    </location>
</feature>
<sequence length="936" mass="105034">MSMQKLADVWGELLERRDSDNLVREIFGHFDIYSRHAQHDSQTFCRWPRLLLVRLRIFFDIQRTYSQCRPSQPPDARIPSPLISSRLHYILVFRLMQFGTDISKEPNFSGPEYSLQRLLIIQTLLSSIRALILRQDFRDTKDLLQQLRSLVNAWSGNTGRRLSDVESFVLEWLLPDTLSTVQDQAKSRTIRSLACGRFDLPDYASGLYPIEIHSSVDRGQSYQSALRDTIRQLDSTEWLEAYWSLSDVVWAVKAAKMKCYAPRSTADENDKVHTHDVMDEVLSVVFAKDNPPTHANPNPPVRSLSDALLDCYCTTARPALEAHYADFKQINSGSHWLKSTIDRELDEFLDFLTRRKLHLRDSNGDFETVFDNMGMYTRDWYRTATGDAAAMSLEEESRPGTSEECTRIYFVNCRRTHPVTSVCLQELLKGNDKLRFQAYSLSIPGLIMEKKHSDPAEQFEINGDVEDVLCPYCPEGVRITSARLASPLSFVSTTLQSQDPSRSGSNTSSSSSGPRLNGRGGKPYQVPQSPTSPIRNGRGRGLDDSISSSSKGGNFFHRITKRPSASSSQSISPLPNTLAYCFSSSADRIFLWHTKDSVDLVRIDAPFQSAKSFSLLRGDGSRDAGADVLDVAAGDRNVAVLSRYSGKSEILFLFDEHGGRHEAQPNAILGTGESKCYSMSMSPKSTLIAIGWGSVVQVYKFSAGALVLQDVVRIHESYSGGSLKYQTLNFSLDSRKLIVATQEDVGNPELKDNCHVRIWECDSAQLRIKFRPKAFRMSSRQADETGITSVFLNNEGDEAFLAANLSKAYSSILKMSSEGEMNRSGLKKLISHNMDVAAQAPSGTRFVFKNGKHNKIYMINLAERGAEVVKDFESERRSCRDNLMALAMPKVPQENIIHVLWQDHGKLIFKSIKLTDSNAEIDGKDLRTVYDAATPV</sequence>
<keyword evidence="3" id="KW-1185">Reference proteome</keyword>
<dbReference type="EMBL" id="ML978135">
    <property type="protein sequence ID" value="KAF2094249.1"/>
    <property type="molecule type" value="Genomic_DNA"/>
</dbReference>
<evidence type="ECO:0000256" key="1">
    <source>
        <dbReference type="SAM" id="MobiDB-lite"/>
    </source>
</evidence>
<feature type="compositionally biased region" description="Low complexity" evidence="1">
    <location>
        <begin position="500"/>
        <end position="517"/>
    </location>
</feature>
<dbReference type="OrthoDB" id="5411560at2759"/>
<reference evidence="2" key="1">
    <citation type="journal article" date="2020" name="Stud. Mycol.">
        <title>101 Dothideomycetes genomes: a test case for predicting lifestyles and emergence of pathogens.</title>
        <authorList>
            <person name="Haridas S."/>
            <person name="Albert R."/>
            <person name="Binder M."/>
            <person name="Bloem J."/>
            <person name="Labutti K."/>
            <person name="Salamov A."/>
            <person name="Andreopoulos B."/>
            <person name="Baker S."/>
            <person name="Barry K."/>
            <person name="Bills G."/>
            <person name="Bluhm B."/>
            <person name="Cannon C."/>
            <person name="Castanera R."/>
            <person name="Culley D."/>
            <person name="Daum C."/>
            <person name="Ezra D."/>
            <person name="Gonzalez J."/>
            <person name="Henrissat B."/>
            <person name="Kuo A."/>
            <person name="Liang C."/>
            <person name="Lipzen A."/>
            <person name="Lutzoni F."/>
            <person name="Magnuson J."/>
            <person name="Mondo S."/>
            <person name="Nolan M."/>
            <person name="Ohm R."/>
            <person name="Pangilinan J."/>
            <person name="Park H.-J."/>
            <person name="Ramirez L."/>
            <person name="Alfaro M."/>
            <person name="Sun H."/>
            <person name="Tritt A."/>
            <person name="Yoshinaga Y."/>
            <person name="Zwiers L.-H."/>
            <person name="Turgeon B."/>
            <person name="Goodwin S."/>
            <person name="Spatafora J."/>
            <person name="Crous P."/>
            <person name="Grigoriev I."/>
        </authorList>
    </citation>
    <scope>NUCLEOTIDE SEQUENCE</scope>
    <source>
        <strain evidence="2">CBS 133067</strain>
    </source>
</reference>
<dbReference type="Gene3D" id="2.130.10.10">
    <property type="entry name" value="YVTN repeat-like/Quinoprotein amine dehydrogenase"/>
    <property type="match status" value="1"/>
</dbReference>
<evidence type="ECO:0000313" key="2">
    <source>
        <dbReference type="EMBL" id="KAF2094249.1"/>
    </source>
</evidence>
<dbReference type="SUPFAM" id="SSF82171">
    <property type="entry name" value="DPP6 N-terminal domain-like"/>
    <property type="match status" value="1"/>
</dbReference>
<name>A0A9P4I899_9PEZI</name>
<accession>A0A9P4I899</accession>
<dbReference type="AlphaFoldDB" id="A0A9P4I899"/>
<organism evidence="2 3">
    <name type="scientific">Rhizodiscina lignyota</name>
    <dbReference type="NCBI Taxonomy" id="1504668"/>
    <lineage>
        <taxon>Eukaryota</taxon>
        <taxon>Fungi</taxon>
        <taxon>Dikarya</taxon>
        <taxon>Ascomycota</taxon>
        <taxon>Pezizomycotina</taxon>
        <taxon>Dothideomycetes</taxon>
        <taxon>Pleosporomycetidae</taxon>
        <taxon>Aulographales</taxon>
        <taxon>Rhizodiscinaceae</taxon>
        <taxon>Rhizodiscina</taxon>
    </lineage>
</organism>
<evidence type="ECO:0000313" key="3">
    <source>
        <dbReference type="Proteomes" id="UP000799772"/>
    </source>
</evidence>